<accession>A0A7W8HB60</accession>
<name>A0A7W8HB60_9FIRM</name>
<evidence type="ECO:0000256" key="1">
    <source>
        <dbReference type="SAM" id="MobiDB-lite"/>
    </source>
</evidence>
<evidence type="ECO:0000313" key="4">
    <source>
        <dbReference type="Proteomes" id="UP000543642"/>
    </source>
</evidence>
<proteinExistence type="predicted"/>
<dbReference type="RefSeq" id="WP_183774774.1">
    <property type="nucleotide sequence ID" value="NZ_CAWVEG010000181.1"/>
</dbReference>
<gene>
    <name evidence="3" type="ORF">HNP82_002296</name>
</gene>
<dbReference type="EMBL" id="JACHFW010000009">
    <property type="protein sequence ID" value="MBB5265157.1"/>
    <property type="molecule type" value="Genomic_DNA"/>
</dbReference>
<evidence type="ECO:0000256" key="2">
    <source>
        <dbReference type="SAM" id="Phobius"/>
    </source>
</evidence>
<protein>
    <recommendedName>
        <fullName evidence="5">Stage II sporulation protein M</fullName>
    </recommendedName>
</protein>
<feature type="transmembrane region" description="Helical" evidence="2">
    <location>
        <begin position="139"/>
        <end position="160"/>
    </location>
</feature>
<feature type="transmembrane region" description="Helical" evidence="2">
    <location>
        <begin position="90"/>
        <end position="113"/>
    </location>
</feature>
<keyword evidence="2" id="KW-0472">Membrane</keyword>
<dbReference type="AlphaFoldDB" id="A0A7W8HB60"/>
<feature type="compositionally biased region" description="Basic and acidic residues" evidence="1">
    <location>
        <begin position="17"/>
        <end position="48"/>
    </location>
</feature>
<keyword evidence="4" id="KW-1185">Reference proteome</keyword>
<evidence type="ECO:0000313" key="3">
    <source>
        <dbReference type="EMBL" id="MBB5265157.1"/>
    </source>
</evidence>
<sequence length="267" mass="30213">MGSMDWAMAAGVQPPRTEGHRPLYEDFRGENPDDSHLENKSEESKEGEAQESQEDQGGQSLDHDLPYPPVVRSFPEQKVMKTVTRRKKGYWSWLVVFLAGLLAGTGFINIAAFGENGLGGEWMAELSIKIQELTPDVGYFLYILAKRGLFFIFLVGMTLLCRRSLILYLSTAYFGFCLGVIVSWATVAYGAKGLWLLLEFFLPHFLLYIPSYLMMIRWSQAQYPALYLKGRGSLLFFAFLTLAVGCVLECYANPVWAHFFVTIQPWG</sequence>
<feature type="transmembrane region" description="Helical" evidence="2">
    <location>
        <begin position="167"/>
        <end position="187"/>
    </location>
</feature>
<feature type="region of interest" description="Disordered" evidence="1">
    <location>
        <begin position="1"/>
        <end position="69"/>
    </location>
</feature>
<evidence type="ECO:0008006" key="5">
    <source>
        <dbReference type="Google" id="ProtNLM"/>
    </source>
</evidence>
<keyword evidence="2" id="KW-1133">Transmembrane helix</keyword>
<feature type="transmembrane region" description="Helical" evidence="2">
    <location>
        <begin position="234"/>
        <end position="257"/>
    </location>
</feature>
<reference evidence="3 4" key="1">
    <citation type="submission" date="2020-08" db="EMBL/GenBank/DDBJ databases">
        <title>Genomic Encyclopedia of Type Strains, Phase IV (KMG-IV): sequencing the most valuable type-strain genomes for metagenomic binning, comparative biology and taxonomic classification.</title>
        <authorList>
            <person name="Goeker M."/>
        </authorList>
    </citation>
    <scope>NUCLEOTIDE SEQUENCE [LARGE SCALE GENOMIC DNA]</scope>
    <source>
        <strain evidence="3 4">DSM 106146</strain>
    </source>
</reference>
<keyword evidence="2" id="KW-0812">Transmembrane</keyword>
<comment type="caution">
    <text evidence="3">The sequence shown here is derived from an EMBL/GenBank/DDBJ whole genome shotgun (WGS) entry which is preliminary data.</text>
</comment>
<organism evidence="3 4">
    <name type="scientific">Catenibacillus scindens</name>
    <dbReference type="NCBI Taxonomy" id="673271"/>
    <lineage>
        <taxon>Bacteria</taxon>
        <taxon>Bacillati</taxon>
        <taxon>Bacillota</taxon>
        <taxon>Clostridia</taxon>
        <taxon>Lachnospirales</taxon>
        <taxon>Lachnospiraceae</taxon>
        <taxon>Catenibacillus</taxon>
    </lineage>
</organism>
<feature type="transmembrane region" description="Helical" evidence="2">
    <location>
        <begin position="193"/>
        <end position="213"/>
    </location>
</feature>
<dbReference type="Proteomes" id="UP000543642">
    <property type="component" value="Unassembled WGS sequence"/>
</dbReference>